<keyword evidence="2" id="KW-1185">Reference proteome</keyword>
<protein>
    <submittedName>
        <fullName evidence="1">Uncharacterized protein</fullName>
    </submittedName>
</protein>
<dbReference type="Proteomes" id="UP001515780">
    <property type="component" value="Unassembled WGS sequence"/>
</dbReference>
<sequence>MMSLLCRGLEAITDDIVPLLDKIIRVNGQTTAWLEPSSPFTIGEVPDFRLRLTLLDPVKTLFHLLTPTKLVFVQSQKKQTLGFICESMNDSRRKHGKIQVSEATSDQKCQSPRNSVRDRFLTFEIS</sequence>
<evidence type="ECO:0000313" key="1">
    <source>
        <dbReference type="EMBL" id="NIG22146.1"/>
    </source>
</evidence>
<dbReference type="RefSeq" id="WP_166936547.1">
    <property type="nucleotide sequence ID" value="NZ_VWXC01000032.1"/>
</dbReference>
<proteinExistence type="predicted"/>
<gene>
    <name evidence="1" type="ORF">F3J37_26170</name>
</gene>
<organism evidence="1 2">
    <name type="scientific">Candidatus Pantoea communis</name>
    <dbReference type="NCBI Taxonomy" id="2608354"/>
    <lineage>
        <taxon>Bacteria</taxon>
        <taxon>Pseudomonadati</taxon>
        <taxon>Pseudomonadota</taxon>
        <taxon>Gammaproteobacteria</taxon>
        <taxon>Enterobacterales</taxon>
        <taxon>Erwiniaceae</taxon>
        <taxon>Pantoea</taxon>
    </lineage>
</organism>
<name>A0ABX0RX30_9GAMM</name>
<evidence type="ECO:0000313" key="2">
    <source>
        <dbReference type="Proteomes" id="UP001515780"/>
    </source>
</evidence>
<dbReference type="EMBL" id="VWXC01000032">
    <property type="protein sequence ID" value="NIG22146.1"/>
    <property type="molecule type" value="Genomic_DNA"/>
</dbReference>
<comment type="caution">
    <text evidence="1">The sequence shown here is derived from an EMBL/GenBank/DDBJ whole genome shotgun (WGS) entry which is preliminary data.</text>
</comment>
<reference evidence="1 2" key="1">
    <citation type="journal article" date="2019" name="bioRxiv">
        <title>Bacteria contribute to plant secondary compound degradation in a generalist herbivore system.</title>
        <authorList>
            <person name="Francoeur C.B."/>
            <person name="Khadempour L."/>
            <person name="Moreira-Soto R.D."/>
            <person name="Gotting K."/>
            <person name="Book A.J."/>
            <person name="Pinto-Tomas A.A."/>
            <person name="Keefover-Ring K."/>
            <person name="Currie C.R."/>
        </authorList>
    </citation>
    <scope>NUCLEOTIDE SEQUENCE [LARGE SCALE GENOMIC DNA]</scope>
    <source>
        <strain evidence="1">Al-1710</strain>
    </source>
</reference>
<accession>A0ABX0RX30</accession>